<protein>
    <submittedName>
        <fullName evidence="1">GroES-like protein</fullName>
    </submittedName>
</protein>
<dbReference type="AlphaFoldDB" id="A0A6A5WEK8"/>
<dbReference type="InterPro" id="IPR011032">
    <property type="entry name" value="GroES-like_sf"/>
</dbReference>
<keyword evidence="2" id="KW-1185">Reference proteome</keyword>
<evidence type="ECO:0000313" key="2">
    <source>
        <dbReference type="Proteomes" id="UP000799779"/>
    </source>
</evidence>
<proteinExistence type="predicted"/>
<gene>
    <name evidence="1" type="ORF">P154DRAFT_523363</name>
</gene>
<reference evidence="1" key="1">
    <citation type="journal article" date="2020" name="Stud. Mycol.">
        <title>101 Dothideomycetes genomes: a test case for predicting lifestyles and emergence of pathogens.</title>
        <authorList>
            <person name="Haridas S."/>
            <person name="Albert R."/>
            <person name="Binder M."/>
            <person name="Bloem J."/>
            <person name="Labutti K."/>
            <person name="Salamov A."/>
            <person name="Andreopoulos B."/>
            <person name="Baker S."/>
            <person name="Barry K."/>
            <person name="Bills G."/>
            <person name="Bluhm B."/>
            <person name="Cannon C."/>
            <person name="Castanera R."/>
            <person name="Culley D."/>
            <person name="Daum C."/>
            <person name="Ezra D."/>
            <person name="Gonzalez J."/>
            <person name="Henrissat B."/>
            <person name="Kuo A."/>
            <person name="Liang C."/>
            <person name="Lipzen A."/>
            <person name="Lutzoni F."/>
            <person name="Magnuson J."/>
            <person name="Mondo S."/>
            <person name="Nolan M."/>
            <person name="Ohm R."/>
            <person name="Pangilinan J."/>
            <person name="Park H.-J."/>
            <person name="Ramirez L."/>
            <person name="Alfaro M."/>
            <person name="Sun H."/>
            <person name="Tritt A."/>
            <person name="Yoshinaga Y."/>
            <person name="Zwiers L.-H."/>
            <person name="Turgeon B."/>
            <person name="Goodwin S."/>
            <person name="Spatafora J."/>
            <person name="Crous P."/>
            <person name="Grigoriev I."/>
        </authorList>
    </citation>
    <scope>NUCLEOTIDE SEQUENCE</scope>
    <source>
        <strain evidence="1">CBS 123094</strain>
    </source>
</reference>
<dbReference type="Proteomes" id="UP000799779">
    <property type="component" value="Unassembled WGS sequence"/>
</dbReference>
<dbReference type="Gene3D" id="3.90.180.10">
    <property type="entry name" value="Medium-chain alcohol dehydrogenases, catalytic domain"/>
    <property type="match status" value="1"/>
</dbReference>
<name>A0A6A5WEK8_9PLEO</name>
<dbReference type="EMBL" id="ML977596">
    <property type="protein sequence ID" value="KAF1999334.1"/>
    <property type="molecule type" value="Genomic_DNA"/>
</dbReference>
<evidence type="ECO:0000313" key="1">
    <source>
        <dbReference type="EMBL" id="KAF1999334.1"/>
    </source>
</evidence>
<dbReference type="PANTHER" id="PTHR43677">
    <property type="entry name" value="SHORT-CHAIN DEHYDROGENASE/REDUCTASE"/>
    <property type="match status" value="1"/>
</dbReference>
<dbReference type="SUPFAM" id="SSF51735">
    <property type="entry name" value="NAD(P)-binding Rossmann-fold domains"/>
    <property type="match status" value="1"/>
</dbReference>
<dbReference type="InterPro" id="IPR036291">
    <property type="entry name" value="NAD(P)-bd_dom_sf"/>
</dbReference>
<dbReference type="OrthoDB" id="809632at2759"/>
<accession>A0A6A5WEK8</accession>
<sequence length="319" mass="33775">MYAGVVNVWGQAPQYSTIDLPEPTSTQVRVKVLAASVHNLVRLRAAGKHFSVAGKTPPHVPGTDGVGTVKETGELVYFNSFTTPTGSFAEEINVEKSDIFPLSKNADPVEVAVMVNPTVGSWMALTARAGLVLGSNIKVAIIGATGVSGQAAVQVSKAFGAVEIVTIGKAGAKLEKTKELGATATITLAMKLEETDFSAAADVDVVLDFLWGDVSTAALPSMISKRKNKTQRLTWIQIGELAGANVPIPATLLRMANLVLLGSAPGSWTFGDLNQQLPAMLNAITVHGLKTDFTVKKLAEIESWWNEQGGPRLVMKPSW</sequence>
<dbReference type="InterPro" id="IPR051397">
    <property type="entry name" value="Zn-ADH-like_protein"/>
</dbReference>
<organism evidence="1 2">
    <name type="scientific">Amniculicola lignicola CBS 123094</name>
    <dbReference type="NCBI Taxonomy" id="1392246"/>
    <lineage>
        <taxon>Eukaryota</taxon>
        <taxon>Fungi</taxon>
        <taxon>Dikarya</taxon>
        <taxon>Ascomycota</taxon>
        <taxon>Pezizomycotina</taxon>
        <taxon>Dothideomycetes</taxon>
        <taxon>Pleosporomycetidae</taxon>
        <taxon>Pleosporales</taxon>
        <taxon>Amniculicolaceae</taxon>
        <taxon>Amniculicola</taxon>
    </lineage>
</organism>
<dbReference type="PANTHER" id="PTHR43677:SF11">
    <property type="entry name" value="ZINC-CONTAINING ALCOHOL DEHYDROGENASE"/>
    <property type="match status" value="1"/>
</dbReference>
<dbReference type="SUPFAM" id="SSF50129">
    <property type="entry name" value="GroES-like"/>
    <property type="match status" value="1"/>
</dbReference>
<dbReference type="GO" id="GO:0016491">
    <property type="term" value="F:oxidoreductase activity"/>
    <property type="evidence" value="ECO:0007669"/>
    <property type="project" value="TreeGrafter"/>
</dbReference>
<dbReference type="Gene3D" id="3.40.50.720">
    <property type="entry name" value="NAD(P)-binding Rossmann-like Domain"/>
    <property type="match status" value="1"/>
</dbReference>